<dbReference type="SMART" id="SM00855">
    <property type="entry name" value="PGAM"/>
    <property type="match status" value="1"/>
</dbReference>
<dbReference type="OrthoDB" id="9810154at2"/>
<accession>A0A562SQ00</accession>
<dbReference type="AlphaFoldDB" id="A0A562SQ00"/>
<dbReference type="Pfam" id="PF00300">
    <property type="entry name" value="His_Phos_1"/>
    <property type="match status" value="1"/>
</dbReference>
<reference evidence="2 3" key="1">
    <citation type="journal article" date="2015" name="Stand. Genomic Sci.">
        <title>Genomic Encyclopedia of Bacterial and Archaeal Type Strains, Phase III: the genomes of soil and plant-associated and newly described type strains.</title>
        <authorList>
            <person name="Whitman W.B."/>
            <person name="Woyke T."/>
            <person name="Klenk H.P."/>
            <person name="Zhou Y."/>
            <person name="Lilburn T.G."/>
            <person name="Beck B.J."/>
            <person name="De Vos P."/>
            <person name="Vandamme P."/>
            <person name="Eisen J.A."/>
            <person name="Garrity G."/>
            <person name="Hugenholtz P."/>
            <person name="Kyrpides N.C."/>
        </authorList>
    </citation>
    <scope>NUCLEOTIDE SEQUENCE [LARGE SCALE GENOMIC DNA]</scope>
    <source>
        <strain evidence="2 3">CGMCC 1.7271</strain>
    </source>
</reference>
<feature type="binding site" evidence="1">
    <location>
        <position position="58"/>
    </location>
    <ligand>
        <name>substrate</name>
    </ligand>
</feature>
<dbReference type="InterPro" id="IPR029033">
    <property type="entry name" value="His_PPase_superfam"/>
</dbReference>
<evidence type="ECO:0000313" key="3">
    <source>
        <dbReference type="Proteomes" id="UP000316167"/>
    </source>
</evidence>
<dbReference type="SUPFAM" id="SSF53254">
    <property type="entry name" value="Phosphoglycerate mutase-like"/>
    <property type="match status" value="1"/>
</dbReference>
<dbReference type="PANTHER" id="PTHR47623">
    <property type="entry name" value="OS09G0287300 PROTEIN"/>
    <property type="match status" value="1"/>
</dbReference>
<evidence type="ECO:0000256" key="1">
    <source>
        <dbReference type="PIRSR" id="PIRSR613078-2"/>
    </source>
</evidence>
<dbReference type="CDD" id="cd07067">
    <property type="entry name" value="HP_PGM_like"/>
    <property type="match status" value="1"/>
</dbReference>
<sequence>MKSLFLIRHAKSSWDSPQQNDFDRPLNARGIKDAPVMAKKLFDRNVQIDAFISSPAVRAKQTCEFFVEAFDKSKADIQLLSQLYLPEPSVFEETISSLPDSLDAVAIFSHNNGITEFANQLSSAKIDNMPTCCIFAVKIETDSWSKFAKAKKNFWFVDYPKLIG</sequence>
<comment type="caution">
    <text evidence="2">The sequence shown here is derived from an EMBL/GenBank/DDBJ whole genome shotgun (WGS) entry which is preliminary data.</text>
</comment>
<dbReference type="PANTHER" id="PTHR47623:SF1">
    <property type="entry name" value="OS09G0287300 PROTEIN"/>
    <property type="match status" value="1"/>
</dbReference>
<name>A0A562SQ00_9BACT</name>
<dbReference type="Gene3D" id="3.40.50.1240">
    <property type="entry name" value="Phosphoglycerate mutase-like"/>
    <property type="match status" value="1"/>
</dbReference>
<organism evidence="2 3">
    <name type="scientific">Lacibacter cauensis</name>
    <dbReference type="NCBI Taxonomy" id="510947"/>
    <lineage>
        <taxon>Bacteria</taxon>
        <taxon>Pseudomonadati</taxon>
        <taxon>Bacteroidota</taxon>
        <taxon>Chitinophagia</taxon>
        <taxon>Chitinophagales</taxon>
        <taxon>Chitinophagaceae</taxon>
        <taxon>Lacibacter</taxon>
    </lineage>
</organism>
<protein>
    <submittedName>
        <fullName evidence="2">Phosphohistidine phosphatase</fullName>
    </submittedName>
</protein>
<dbReference type="EMBL" id="VLLE01000003">
    <property type="protein sequence ID" value="TWI83347.1"/>
    <property type="molecule type" value="Genomic_DNA"/>
</dbReference>
<dbReference type="Proteomes" id="UP000316167">
    <property type="component" value="Unassembled WGS sequence"/>
</dbReference>
<proteinExistence type="predicted"/>
<evidence type="ECO:0000313" key="2">
    <source>
        <dbReference type="EMBL" id="TWI83347.1"/>
    </source>
</evidence>
<gene>
    <name evidence="2" type="ORF">IQ13_1457</name>
</gene>
<keyword evidence="3" id="KW-1185">Reference proteome</keyword>
<dbReference type="RefSeq" id="WP_144885424.1">
    <property type="nucleotide sequence ID" value="NZ_VLLE01000003.1"/>
</dbReference>
<dbReference type="InterPro" id="IPR013078">
    <property type="entry name" value="His_Pase_superF_clade-1"/>
</dbReference>